<dbReference type="PANTHER" id="PTHR13383">
    <property type="entry name" value="RIBONUCLEASE H2 SUBUNIT B"/>
    <property type="match status" value="1"/>
</dbReference>
<evidence type="ECO:0000313" key="12">
    <source>
        <dbReference type="RefSeq" id="XP_032828027.1"/>
    </source>
</evidence>
<comment type="subcellular location">
    <subcellularLocation>
        <location evidence="1">Nucleus</location>
    </subcellularLocation>
</comment>
<accession>A0AAJ7U1K9</accession>
<evidence type="ECO:0000256" key="1">
    <source>
        <dbReference type="ARBA" id="ARBA00004123"/>
    </source>
</evidence>
<organism evidence="11 12">
    <name type="scientific">Petromyzon marinus</name>
    <name type="common">Sea lamprey</name>
    <dbReference type="NCBI Taxonomy" id="7757"/>
    <lineage>
        <taxon>Eukaryota</taxon>
        <taxon>Metazoa</taxon>
        <taxon>Chordata</taxon>
        <taxon>Craniata</taxon>
        <taxon>Vertebrata</taxon>
        <taxon>Cyclostomata</taxon>
        <taxon>Hyperoartia</taxon>
        <taxon>Petromyzontiformes</taxon>
        <taxon>Petromyzontidae</taxon>
        <taxon>Petromyzon</taxon>
    </lineage>
</organism>
<dbReference type="Pfam" id="PF09468">
    <property type="entry name" value="RNase_H2-Ydr279"/>
    <property type="match status" value="1"/>
</dbReference>
<dbReference type="Proteomes" id="UP001318040">
    <property type="component" value="Chromosome 47"/>
</dbReference>
<dbReference type="Pfam" id="PF17745">
    <property type="entry name" value="Ydr279_N"/>
    <property type="match status" value="1"/>
</dbReference>
<dbReference type="Gene3D" id="2.20.25.530">
    <property type="match status" value="1"/>
</dbReference>
<dbReference type="GeneID" id="116952611"/>
<gene>
    <name evidence="12" type="primary">RNASEH2B</name>
</gene>
<dbReference type="InterPro" id="IPR040456">
    <property type="entry name" value="RNase_H2_suB"/>
</dbReference>
<comment type="function">
    <text evidence="6">Non catalytic subunit of RNase H2, an endonuclease that specifically degrades the RNA of RNA:DNA hybrids. Participates in DNA replication, possibly by mediating the removal of lagging-strand Okazaki fragment RNA primers during DNA replication. Mediates the excision of single ribonucleotides from DNA:RNA duplexes.</text>
</comment>
<evidence type="ECO:0000259" key="9">
    <source>
        <dbReference type="Pfam" id="PF09468"/>
    </source>
</evidence>
<evidence type="ECO:0000256" key="5">
    <source>
        <dbReference type="ARBA" id="ARBA00023242"/>
    </source>
</evidence>
<evidence type="ECO:0000256" key="6">
    <source>
        <dbReference type="ARBA" id="ARBA00024778"/>
    </source>
</evidence>
<feature type="domain" description="Rnh202 triple barrel" evidence="10">
    <location>
        <begin position="24"/>
        <end position="97"/>
    </location>
</feature>
<evidence type="ECO:0000256" key="7">
    <source>
        <dbReference type="ARBA" id="ARBA00033464"/>
    </source>
</evidence>
<dbReference type="GO" id="GO:0032299">
    <property type="term" value="C:ribonuclease H2 complex"/>
    <property type="evidence" value="ECO:0007669"/>
    <property type="project" value="InterPro"/>
</dbReference>
<dbReference type="Gene3D" id="1.10.20.120">
    <property type="match status" value="1"/>
</dbReference>
<dbReference type="CTD" id="79621"/>
<keyword evidence="11" id="KW-1185">Reference proteome</keyword>
<reference evidence="12" key="1">
    <citation type="submission" date="2025-08" db="UniProtKB">
        <authorList>
            <consortium name="RefSeq"/>
        </authorList>
    </citation>
    <scope>IDENTIFICATION</scope>
    <source>
        <tissue evidence="12">Sperm</tissue>
    </source>
</reference>
<name>A0AAJ7U1K9_PETMA</name>
<evidence type="ECO:0000259" key="10">
    <source>
        <dbReference type="Pfam" id="PF17745"/>
    </source>
</evidence>
<comment type="subunit">
    <text evidence="3">The RNase H2 complex is a heterotrimer composed of the catalytic subunit RNASEH2A and the non-catalytic subunits RNASEH2B and RNASEH2C.</text>
</comment>
<evidence type="ECO:0000256" key="3">
    <source>
        <dbReference type="ARBA" id="ARBA00011277"/>
    </source>
</evidence>
<comment type="similarity">
    <text evidence="2">Belongs to the RNase H2 subunit B family.</text>
</comment>
<dbReference type="FunFam" id="1.10.20.120:FF:000002">
    <property type="entry name" value="Ribonuclease H2 subunit B"/>
    <property type="match status" value="1"/>
</dbReference>
<dbReference type="GO" id="GO:0006401">
    <property type="term" value="P:RNA catabolic process"/>
    <property type="evidence" value="ECO:0007669"/>
    <property type="project" value="TreeGrafter"/>
</dbReference>
<sequence length="312" mass="34599">MSRIGVAQERQWVMVLPEWFLKEAESSDCDPHFIKLRHPKTGEGTTFLVGADGMHGGKDKGRALLEMRALVEKEPRSWLIGQSVQEDGKLVLCTRVDPLFLTLPYLQRAHAKGKFEPLSQIVMDQEFPACSFLAECVGVRSKLHAVADEKGNADQKFYKYSQEKTLAWLETKVARVVKALKEKSIPVGAGVKSALFIRPDTSGASSEEEYLRYAHGLISEYLETELSSRLQEHLGIFDVSLVAEGEHQASKKRKRCDLRVEAAEDYSKGSHGAGKAAKPGKQTTAQRALAKVDRTGMKSISSFFTAKGENKS</sequence>
<dbReference type="InterPro" id="IPR019024">
    <property type="entry name" value="RNase_H2_suB_wHTH"/>
</dbReference>
<keyword evidence="5" id="KW-0539">Nucleus</keyword>
<evidence type="ECO:0000256" key="4">
    <source>
        <dbReference type="ARBA" id="ARBA00019062"/>
    </source>
</evidence>
<proteinExistence type="inferred from homology"/>
<dbReference type="KEGG" id="pmrn:116952611"/>
<evidence type="ECO:0000256" key="8">
    <source>
        <dbReference type="SAM" id="MobiDB-lite"/>
    </source>
</evidence>
<dbReference type="GO" id="GO:0005654">
    <property type="term" value="C:nucleoplasm"/>
    <property type="evidence" value="ECO:0007669"/>
    <property type="project" value="TreeGrafter"/>
</dbReference>
<dbReference type="RefSeq" id="XP_032828027.1">
    <property type="nucleotide sequence ID" value="XM_032972136.1"/>
</dbReference>
<dbReference type="CDD" id="cd09270">
    <property type="entry name" value="RNase_H2-B"/>
    <property type="match status" value="1"/>
</dbReference>
<dbReference type="AlphaFoldDB" id="A0AAJ7U1K9"/>
<evidence type="ECO:0000313" key="11">
    <source>
        <dbReference type="Proteomes" id="UP001318040"/>
    </source>
</evidence>
<feature type="domain" description="Ribonuclease H2 subunit B wHTH" evidence="9">
    <location>
        <begin position="100"/>
        <end position="231"/>
    </location>
</feature>
<feature type="region of interest" description="Disordered" evidence="8">
    <location>
        <begin position="265"/>
        <end position="291"/>
    </location>
</feature>
<evidence type="ECO:0000256" key="2">
    <source>
        <dbReference type="ARBA" id="ARBA00009823"/>
    </source>
</evidence>
<protein>
    <recommendedName>
        <fullName evidence="4">Ribonuclease H2 subunit B</fullName>
    </recommendedName>
    <alternativeName>
        <fullName evidence="7">Ribonuclease HI subunit B</fullName>
    </alternativeName>
</protein>
<dbReference type="InterPro" id="IPR041195">
    <property type="entry name" value="Rnh202_N"/>
</dbReference>
<dbReference type="PANTHER" id="PTHR13383:SF11">
    <property type="entry name" value="RIBONUCLEASE H2 SUBUNIT B"/>
    <property type="match status" value="1"/>
</dbReference>